<dbReference type="InterPro" id="IPR035919">
    <property type="entry name" value="EAL_sf"/>
</dbReference>
<accession>A0A850QK59</accession>
<evidence type="ECO:0000313" key="5">
    <source>
        <dbReference type="EMBL" id="NVO77925.1"/>
    </source>
</evidence>
<dbReference type="CDD" id="cd01948">
    <property type="entry name" value="EAL"/>
    <property type="match status" value="1"/>
</dbReference>
<feature type="transmembrane region" description="Helical" evidence="1">
    <location>
        <begin position="155"/>
        <end position="177"/>
    </location>
</feature>
<keyword evidence="1" id="KW-1133">Transmembrane helix</keyword>
<dbReference type="PROSITE" id="PS50885">
    <property type="entry name" value="HAMP"/>
    <property type="match status" value="1"/>
</dbReference>
<feature type="domain" description="HAMP" evidence="3">
    <location>
        <begin position="300"/>
        <end position="352"/>
    </location>
</feature>
<dbReference type="Gene3D" id="3.20.20.450">
    <property type="entry name" value="EAL domain"/>
    <property type="match status" value="1"/>
</dbReference>
<dbReference type="NCBIfam" id="TIGR00254">
    <property type="entry name" value="GGDEF"/>
    <property type="match status" value="1"/>
</dbReference>
<dbReference type="GO" id="GO:0016020">
    <property type="term" value="C:membrane"/>
    <property type="evidence" value="ECO:0007669"/>
    <property type="project" value="InterPro"/>
</dbReference>
<dbReference type="Pfam" id="PF14827">
    <property type="entry name" value="dCache_3"/>
    <property type="match status" value="1"/>
</dbReference>
<dbReference type="SUPFAM" id="SSF103190">
    <property type="entry name" value="Sensory domain-like"/>
    <property type="match status" value="1"/>
</dbReference>
<protein>
    <submittedName>
        <fullName evidence="5">EAL domain-containing protein</fullName>
    </submittedName>
</protein>
<dbReference type="InterPro" id="IPR029150">
    <property type="entry name" value="dCache_3"/>
</dbReference>
<dbReference type="SUPFAM" id="SSF158472">
    <property type="entry name" value="HAMP domain-like"/>
    <property type="match status" value="1"/>
</dbReference>
<comment type="caution">
    <text evidence="5">The sequence shown here is derived from an EMBL/GenBank/DDBJ whole genome shotgun (WGS) entry which is preliminary data.</text>
</comment>
<keyword evidence="1" id="KW-0812">Transmembrane</keyword>
<organism evidence="5 6">
    <name type="scientific">Undibacterium oligocarboniphilum</name>
    <dbReference type="NCBI Taxonomy" id="666702"/>
    <lineage>
        <taxon>Bacteria</taxon>
        <taxon>Pseudomonadati</taxon>
        <taxon>Pseudomonadota</taxon>
        <taxon>Betaproteobacteria</taxon>
        <taxon>Burkholderiales</taxon>
        <taxon>Oxalobacteraceae</taxon>
        <taxon>Undibacterium</taxon>
    </lineage>
</organism>
<dbReference type="SUPFAM" id="SSF55073">
    <property type="entry name" value="Nucleotide cyclase"/>
    <property type="match status" value="1"/>
</dbReference>
<dbReference type="InterPro" id="IPR001633">
    <property type="entry name" value="EAL_dom"/>
</dbReference>
<dbReference type="PANTHER" id="PTHR44757">
    <property type="entry name" value="DIGUANYLATE CYCLASE DGCP"/>
    <property type="match status" value="1"/>
</dbReference>
<proteinExistence type="predicted"/>
<dbReference type="InterPro" id="IPR029151">
    <property type="entry name" value="Sensor-like_sf"/>
</dbReference>
<evidence type="ECO:0000259" key="4">
    <source>
        <dbReference type="PROSITE" id="PS50887"/>
    </source>
</evidence>
<dbReference type="PROSITE" id="PS50887">
    <property type="entry name" value="GGDEF"/>
    <property type="match status" value="1"/>
</dbReference>
<dbReference type="SMART" id="SM00267">
    <property type="entry name" value="GGDEF"/>
    <property type="match status" value="1"/>
</dbReference>
<dbReference type="SMART" id="SM00304">
    <property type="entry name" value="HAMP"/>
    <property type="match status" value="1"/>
</dbReference>
<feature type="transmembrane region" description="Helical" evidence="1">
    <location>
        <begin position="280"/>
        <end position="299"/>
    </location>
</feature>
<dbReference type="Gene3D" id="3.30.70.270">
    <property type="match status" value="1"/>
</dbReference>
<dbReference type="CDD" id="cd01949">
    <property type="entry name" value="GGDEF"/>
    <property type="match status" value="1"/>
</dbReference>
<dbReference type="CDD" id="cd06225">
    <property type="entry name" value="HAMP"/>
    <property type="match status" value="1"/>
</dbReference>
<dbReference type="InterPro" id="IPR003660">
    <property type="entry name" value="HAMP_dom"/>
</dbReference>
<dbReference type="GO" id="GO:0007165">
    <property type="term" value="P:signal transduction"/>
    <property type="evidence" value="ECO:0007669"/>
    <property type="project" value="InterPro"/>
</dbReference>
<dbReference type="PROSITE" id="PS50883">
    <property type="entry name" value="EAL"/>
    <property type="match status" value="1"/>
</dbReference>
<dbReference type="EMBL" id="JABXYJ010000004">
    <property type="protein sequence ID" value="NVO77925.1"/>
    <property type="molecule type" value="Genomic_DNA"/>
</dbReference>
<keyword evidence="6" id="KW-1185">Reference proteome</keyword>
<dbReference type="Proteomes" id="UP000588051">
    <property type="component" value="Unassembled WGS sequence"/>
</dbReference>
<dbReference type="SUPFAM" id="SSF141868">
    <property type="entry name" value="EAL domain-like"/>
    <property type="match status" value="1"/>
</dbReference>
<feature type="domain" description="GGDEF" evidence="4">
    <location>
        <begin position="388"/>
        <end position="520"/>
    </location>
</feature>
<dbReference type="AlphaFoldDB" id="A0A850QK59"/>
<feature type="domain" description="EAL" evidence="2">
    <location>
        <begin position="529"/>
        <end position="782"/>
    </location>
</feature>
<dbReference type="Pfam" id="PF00672">
    <property type="entry name" value="HAMP"/>
    <property type="match status" value="1"/>
</dbReference>
<dbReference type="InterPro" id="IPR000160">
    <property type="entry name" value="GGDEF_dom"/>
</dbReference>
<dbReference type="Pfam" id="PF00563">
    <property type="entry name" value="EAL"/>
    <property type="match status" value="1"/>
</dbReference>
<dbReference type="Pfam" id="PF00990">
    <property type="entry name" value="GGDEF"/>
    <property type="match status" value="1"/>
</dbReference>
<feature type="transmembrane region" description="Helical" evidence="1">
    <location>
        <begin position="12"/>
        <end position="31"/>
    </location>
</feature>
<gene>
    <name evidence="5" type="ORF">HV832_08770</name>
</gene>
<dbReference type="InterPro" id="IPR052155">
    <property type="entry name" value="Biofilm_reg_signaling"/>
</dbReference>
<evidence type="ECO:0000313" key="6">
    <source>
        <dbReference type="Proteomes" id="UP000588051"/>
    </source>
</evidence>
<dbReference type="InterPro" id="IPR029787">
    <property type="entry name" value="Nucleotide_cyclase"/>
</dbReference>
<dbReference type="SMART" id="SM00052">
    <property type="entry name" value="EAL"/>
    <property type="match status" value="1"/>
</dbReference>
<dbReference type="FunFam" id="3.20.20.450:FF:000001">
    <property type="entry name" value="Cyclic di-GMP phosphodiesterase yahA"/>
    <property type="match status" value="1"/>
</dbReference>
<evidence type="ECO:0000259" key="2">
    <source>
        <dbReference type="PROSITE" id="PS50883"/>
    </source>
</evidence>
<dbReference type="InterPro" id="IPR043128">
    <property type="entry name" value="Rev_trsase/Diguanyl_cyclase"/>
</dbReference>
<dbReference type="Gene3D" id="6.10.340.10">
    <property type="match status" value="1"/>
</dbReference>
<evidence type="ECO:0000256" key="1">
    <source>
        <dbReference type="SAM" id="Phobius"/>
    </source>
</evidence>
<dbReference type="PANTHER" id="PTHR44757:SF2">
    <property type="entry name" value="BIOFILM ARCHITECTURE MAINTENANCE PROTEIN MBAA"/>
    <property type="match status" value="1"/>
</dbReference>
<name>A0A850QK59_9BURK</name>
<keyword evidence="1" id="KW-0472">Membrane</keyword>
<evidence type="ECO:0000259" key="3">
    <source>
        <dbReference type="PROSITE" id="PS50885"/>
    </source>
</evidence>
<sequence>MHMRFHSLKNRIVFLFISLLLALQLVSYFAIGNAIDSNARNAIHEELRLSEKIFSRLLEQNAQKLIQGATLLSKDYAFREAIGTHDTETIVSTLLNHGQRLGADLTMLVDLEGKITATSSDTLARGLQKSVSVLIQQAGKQGHASSTDMVDGKPYQMVMVPILAPVTISWVAMAIPVDSKLINDMRELSQLQISLLTSVNGQAWTPHISTLGQSDANALAQMLPANSWRTEILRDFELGDSYYSASILPLVQNEKSKTIAVLQISISEAVAPYKQLQRNLLILTVLGGILATIISAVTAGRIAGPVRQLADQARRLGAGDYQTPINIQRKDEIGDLATSFSQMRDAIAQREKEISHLAYWDTLTNLPNRTLFTNMLDDAIRQAGMRVSTCYVLMMDLDRFKHVNDVMGHRFGDLLLQQVAVILNSELGTNNIKPARLGGDEFAAMLPGVSQNEAMQVAEKILLALEKPITIEDQTVDIGAGIGIAGYPEHASDAASLLSRTEVAMYVAKQLKNGAVIYSPEIDKSSQQNLSLLSDMRAALEHKQFRLYVQPKLSLHTGQIVAAEALVRWIHPERNFIFPDQFIPFAEQTGFIRQLTHWVMNAAAAASRDWQRAGLNIKLSVNISTRDLLDQELPSKFSGILQQHQVAASSFCLEITESAIMDDPVRAHQTLDRLHAMGMELSIDDFGTGYSSLAYLKRLPVDELKIDKSFVLKMEKNADDTKIVKSTIDLGHNMGLRVVAEGVENAEVISLLTELGCDHAQGYHIAKPMPASDLPAWLVEWNQHQTI</sequence>
<reference evidence="5 6" key="1">
    <citation type="submission" date="2020-06" db="EMBL/GenBank/DDBJ databases">
        <authorList>
            <person name="Qiu C."/>
            <person name="Liu Z."/>
        </authorList>
    </citation>
    <scope>NUCLEOTIDE SEQUENCE [LARGE SCALE GENOMIC DNA]</scope>
    <source>
        <strain evidence="5 6">EM 1</strain>
    </source>
</reference>